<feature type="transmembrane region" description="Helical" evidence="1">
    <location>
        <begin position="206"/>
        <end position="231"/>
    </location>
</feature>
<accession>A0A816KMZ1</accession>
<dbReference type="InterPro" id="IPR043130">
    <property type="entry name" value="CDP-OH_PTrfase_TM_dom"/>
</dbReference>
<proteinExistence type="predicted"/>
<keyword evidence="1" id="KW-0812">Transmembrane</keyword>
<name>A0A816KMZ1_9BILA</name>
<keyword evidence="1" id="KW-0472">Membrane</keyword>
<protein>
    <recommendedName>
        <fullName evidence="4">Ceramide phosphoethanolamine synthase</fullName>
    </recommendedName>
</protein>
<keyword evidence="1" id="KW-1133">Transmembrane helix</keyword>
<dbReference type="Proteomes" id="UP000663824">
    <property type="component" value="Unassembled WGS sequence"/>
</dbReference>
<comment type="caution">
    <text evidence="2">The sequence shown here is derived from an EMBL/GenBank/DDBJ whole genome shotgun (WGS) entry which is preliminary data.</text>
</comment>
<sequence>MVVDVRKLSIGPGPARPVHQHGHFCVRAFHCLVSYPGYSLFILFLLYLQIMDIILYFKIRTRDSLDFSSSNQTNTQSVIHSVCIFNPLPIKKIMVEPIVHYVRSPLAESVETKLHFTYYFPFISAKKKERRFIVFIIYIGPLSNAISYFHCFLSLVSMKFVASESFSRRQLGVVIFQFRTFLDCLDGVVFRAHSNNKRYKSYYGDFGYYVDALSDILGGTCLIIGCLLYFYKERPFRSKSTATATINSSVLPSSSASDGGGEDSDLMILNLEDDQSCSHVSSSPRKNDLSSNLLETKRTIFITLLVFSLRYAISAFFWDRYVRLYEELLDSQTNTLQQKALQLSILHSPLTIVIFYLWRYLCALSLQDYLLFAIFIDRTWEFILKTSTIGWFALMLTAFLTELHVNQVQSVFAALTTS</sequence>
<feature type="transmembrane region" description="Helical" evidence="1">
    <location>
        <begin position="382"/>
        <end position="400"/>
    </location>
</feature>
<reference evidence="2" key="1">
    <citation type="submission" date="2021-02" db="EMBL/GenBank/DDBJ databases">
        <authorList>
            <person name="Nowell W R."/>
        </authorList>
    </citation>
    <scope>NUCLEOTIDE SEQUENCE</scope>
</reference>
<organism evidence="2 3">
    <name type="scientific">Rotaria magnacalcarata</name>
    <dbReference type="NCBI Taxonomy" id="392030"/>
    <lineage>
        <taxon>Eukaryota</taxon>
        <taxon>Metazoa</taxon>
        <taxon>Spiralia</taxon>
        <taxon>Gnathifera</taxon>
        <taxon>Rotifera</taxon>
        <taxon>Eurotatoria</taxon>
        <taxon>Bdelloidea</taxon>
        <taxon>Philodinida</taxon>
        <taxon>Philodinidae</taxon>
        <taxon>Rotaria</taxon>
    </lineage>
</organism>
<evidence type="ECO:0000313" key="3">
    <source>
        <dbReference type="Proteomes" id="UP000663824"/>
    </source>
</evidence>
<feature type="transmembrane region" description="Helical" evidence="1">
    <location>
        <begin position="299"/>
        <end position="318"/>
    </location>
</feature>
<evidence type="ECO:0000256" key="1">
    <source>
        <dbReference type="SAM" id="Phobius"/>
    </source>
</evidence>
<dbReference type="AlphaFoldDB" id="A0A816KMZ1"/>
<dbReference type="EMBL" id="CAJNRE010000177">
    <property type="protein sequence ID" value="CAF1923307.1"/>
    <property type="molecule type" value="Genomic_DNA"/>
</dbReference>
<evidence type="ECO:0008006" key="4">
    <source>
        <dbReference type="Google" id="ProtNLM"/>
    </source>
</evidence>
<feature type="transmembrane region" description="Helical" evidence="1">
    <location>
        <begin position="132"/>
        <end position="156"/>
    </location>
</feature>
<dbReference type="Gene3D" id="1.20.120.1760">
    <property type="match status" value="1"/>
</dbReference>
<gene>
    <name evidence="2" type="ORF">MBJ925_LOCUS2810</name>
</gene>
<evidence type="ECO:0000313" key="2">
    <source>
        <dbReference type="EMBL" id="CAF1923307.1"/>
    </source>
</evidence>
<feature type="transmembrane region" description="Helical" evidence="1">
    <location>
        <begin position="38"/>
        <end position="57"/>
    </location>
</feature>